<dbReference type="EC" id="2.5.1.18" evidence="1"/>
<dbReference type="PANTHER" id="PTHR43968">
    <property type="match status" value="1"/>
</dbReference>
<dbReference type="AlphaFoldDB" id="Q0B9T7"/>
<dbReference type="InterPro" id="IPR010987">
    <property type="entry name" value="Glutathione-S-Trfase_C-like"/>
</dbReference>
<evidence type="ECO:0000256" key="4">
    <source>
        <dbReference type="ARBA" id="ARBA00047960"/>
    </source>
</evidence>
<dbReference type="InterPro" id="IPR036282">
    <property type="entry name" value="Glutathione-S-Trfase_C_sf"/>
</dbReference>
<evidence type="ECO:0000313" key="8">
    <source>
        <dbReference type="Proteomes" id="UP000000662"/>
    </source>
</evidence>
<dbReference type="Pfam" id="PF13409">
    <property type="entry name" value="GST_N_2"/>
    <property type="match status" value="1"/>
</dbReference>
<dbReference type="GO" id="GO:0005737">
    <property type="term" value="C:cytoplasm"/>
    <property type="evidence" value="ECO:0007669"/>
    <property type="project" value="InterPro"/>
</dbReference>
<gene>
    <name evidence="7" type="ordered locus">Bamb_3532</name>
</gene>
<keyword evidence="8" id="KW-1185">Reference proteome</keyword>
<evidence type="ECO:0000256" key="2">
    <source>
        <dbReference type="ARBA" id="ARBA00022679"/>
    </source>
</evidence>
<dbReference type="Proteomes" id="UP000000662">
    <property type="component" value="Chromosome 2"/>
</dbReference>
<dbReference type="CDD" id="cd00570">
    <property type="entry name" value="GST_N_family"/>
    <property type="match status" value="1"/>
</dbReference>
<dbReference type="KEGG" id="bam:Bamb_3532"/>
<organism evidence="7 8">
    <name type="scientific">Burkholderia ambifaria (strain ATCC BAA-244 / DSM 16087 / CCUG 44356 / LMG 19182 / AMMD)</name>
    <name type="common">Burkholderia cepacia (strain AMMD)</name>
    <dbReference type="NCBI Taxonomy" id="339670"/>
    <lineage>
        <taxon>Bacteria</taxon>
        <taxon>Pseudomonadati</taxon>
        <taxon>Pseudomonadota</taxon>
        <taxon>Betaproteobacteria</taxon>
        <taxon>Burkholderiales</taxon>
        <taxon>Burkholderiaceae</taxon>
        <taxon>Burkholderia</taxon>
        <taxon>Burkholderia cepacia complex</taxon>
    </lineage>
</organism>
<evidence type="ECO:0000259" key="6">
    <source>
        <dbReference type="PROSITE" id="PS50405"/>
    </source>
</evidence>
<dbReference type="GO" id="GO:0045174">
    <property type="term" value="F:glutathione dehydrogenase (ascorbate) activity"/>
    <property type="evidence" value="ECO:0007669"/>
    <property type="project" value="UniProtKB-ARBA"/>
</dbReference>
<protein>
    <recommendedName>
        <fullName evidence="1">glutathione transferase</fullName>
        <ecNumber evidence="1">2.5.1.18</ecNumber>
    </recommendedName>
</protein>
<name>Q0B9T7_BURCM</name>
<proteinExistence type="predicted"/>
<dbReference type="PROSITE" id="PS50405">
    <property type="entry name" value="GST_CTER"/>
    <property type="match status" value="1"/>
</dbReference>
<sequence>MPTLTLISHPLCPFVQRAAIVLLEKQVPFQRINVDLSDKPAWFLEISPTGKVPVLQVQEAGGSNEVLFESVAICEYLQETHSGPSLYPDDPLERAKHRAWIEFGSATLAEAWGYLNAKDHFTANVKATSLKDKLAQLEKVLGLGPYFDGETFGMVDAVFAPVFRYFDVLQTDSGPSPFPDFPKVDAWRERLRVRASIIAAVSADYPALFRAHLRRQKALLMEEIYGASQPYPATSHKL</sequence>
<dbReference type="SUPFAM" id="SSF52833">
    <property type="entry name" value="Thioredoxin-like"/>
    <property type="match status" value="1"/>
</dbReference>
<feature type="domain" description="GST C-terminal" evidence="6">
    <location>
        <begin position="90"/>
        <end position="219"/>
    </location>
</feature>
<dbReference type="InterPro" id="IPR040079">
    <property type="entry name" value="Glutathione_S-Trfase"/>
</dbReference>
<dbReference type="InterPro" id="IPR036249">
    <property type="entry name" value="Thioredoxin-like_sf"/>
</dbReference>
<dbReference type="SUPFAM" id="SSF47616">
    <property type="entry name" value="GST C-terminal domain-like"/>
    <property type="match status" value="1"/>
</dbReference>
<evidence type="ECO:0000259" key="5">
    <source>
        <dbReference type="PROSITE" id="PS50404"/>
    </source>
</evidence>
<dbReference type="PROSITE" id="PS50404">
    <property type="entry name" value="GST_NTER"/>
    <property type="match status" value="1"/>
</dbReference>
<comment type="catalytic activity">
    <reaction evidence="4">
        <text>RX + glutathione = an S-substituted glutathione + a halide anion + H(+)</text>
        <dbReference type="Rhea" id="RHEA:16437"/>
        <dbReference type="ChEBI" id="CHEBI:15378"/>
        <dbReference type="ChEBI" id="CHEBI:16042"/>
        <dbReference type="ChEBI" id="CHEBI:17792"/>
        <dbReference type="ChEBI" id="CHEBI:57925"/>
        <dbReference type="ChEBI" id="CHEBI:90779"/>
        <dbReference type="EC" id="2.5.1.18"/>
    </reaction>
</comment>
<evidence type="ECO:0000256" key="1">
    <source>
        <dbReference type="ARBA" id="ARBA00012452"/>
    </source>
</evidence>
<dbReference type="InterPro" id="IPR004045">
    <property type="entry name" value="Glutathione_S-Trfase_N"/>
</dbReference>
<dbReference type="eggNOG" id="COG0625">
    <property type="taxonomic scope" value="Bacteria"/>
</dbReference>
<evidence type="ECO:0000256" key="3">
    <source>
        <dbReference type="ARBA" id="ARBA00023002"/>
    </source>
</evidence>
<dbReference type="PANTHER" id="PTHR43968:SF6">
    <property type="entry name" value="GLUTATHIONE S-TRANSFERASE OMEGA"/>
    <property type="match status" value="1"/>
</dbReference>
<dbReference type="SFLD" id="SFLDG00358">
    <property type="entry name" value="Main_(cytGST)"/>
    <property type="match status" value="1"/>
</dbReference>
<keyword evidence="2" id="KW-0808">Transferase</keyword>
<reference evidence="7" key="1">
    <citation type="submission" date="2006-08" db="EMBL/GenBank/DDBJ databases">
        <title>Complete sequence of Chromosome 2 of Burkholderia cepacia AMMD.</title>
        <authorList>
            <consortium name="US DOE Joint Genome Institute"/>
            <person name="Copeland A."/>
            <person name="Lucas S."/>
            <person name="Lapidus A."/>
            <person name="Barry K."/>
            <person name="Detter J.C."/>
            <person name="Glavina del Rio T."/>
            <person name="Hammon N."/>
            <person name="Israni S."/>
            <person name="Pitluck S."/>
            <person name="Bruce D."/>
            <person name="Chain P."/>
            <person name="Malfatti S."/>
            <person name="Shin M."/>
            <person name="Vergez L."/>
            <person name="Schmutz J."/>
            <person name="Larimer F."/>
            <person name="Land M."/>
            <person name="Hauser L."/>
            <person name="Kyrpides N."/>
            <person name="Kim E."/>
            <person name="Parke J."/>
            <person name="Coenye T."/>
            <person name="Konstantinidis K."/>
            <person name="Ramette A."/>
            <person name="Tiedje J."/>
            <person name="Richardson P."/>
        </authorList>
    </citation>
    <scope>NUCLEOTIDE SEQUENCE</scope>
    <source>
        <strain evidence="7">AMMD</strain>
    </source>
</reference>
<dbReference type="InterPro" id="IPR045073">
    <property type="entry name" value="Omega/Tau-like"/>
</dbReference>
<dbReference type="Gene3D" id="3.40.30.10">
    <property type="entry name" value="Glutaredoxin"/>
    <property type="match status" value="1"/>
</dbReference>
<dbReference type="InterPro" id="IPR005442">
    <property type="entry name" value="GST_omega"/>
</dbReference>
<feature type="domain" description="GST N-terminal" evidence="5">
    <location>
        <begin position="2"/>
        <end position="85"/>
    </location>
</feature>
<dbReference type="GO" id="GO:0004364">
    <property type="term" value="F:glutathione transferase activity"/>
    <property type="evidence" value="ECO:0007669"/>
    <property type="project" value="UniProtKB-EC"/>
</dbReference>
<dbReference type="Pfam" id="PF13410">
    <property type="entry name" value="GST_C_2"/>
    <property type="match status" value="1"/>
</dbReference>
<keyword evidence="3" id="KW-0560">Oxidoreductase</keyword>
<dbReference type="Gene3D" id="1.20.1050.10">
    <property type="match status" value="1"/>
</dbReference>
<dbReference type="PRINTS" id="PR01625">
    <property type="entry name" value="GSTRNSFRASEO"/>
</dbReference>
<evidence type="ECO:0000313" key="7">
    <source>
        <dbReference type="EMBL" id="ABI89086.1"/>
    </source>
</evidence>
<dbReference type="SFLD" id="SFLDS00019">
    <property type="entry name" value="Glutathione_Transferase_(cytos"/>
    <property type="match status" value="1"/>
</dbReference>
<dbReference type="CDD" id="cd00299">
    <property type="entry name" value="GST_C_family"/>
    <property type="match status" value="1"/>
</dbReference>
<dbReference type="InterPro" id="IPR050983">
    <property type="entry name" value="GST_Omega/HSP26"/>
</dbReference>
<accession>Q0B9T7</accession>
<dbReference type="SFLD" id="SFLDG01152">
    <property type="entry name" value="Main.3:_Omega-_and_Tau-like"/>
    <property type="match status" value="1"/>
</dbReference>
<dbReference type="EMBL" id="CP000441">
    <property type="protein sequence ID" value="ABI89086.1"/>
    <property type="molecule type" value="Genomic_DNA"/>
</dbReference>